<name>A0A227JF69_VIBPH</name>
<dbReference type="EMBL" id="NIXT01000248">
    <property type="protein sequence ID" value="OXE33628.1"/>
    <property type="molecule type" value="Genomic_DNA"/>
</dbReference>
<protein>
    <submittedName>
        <fullName evidence="1">Uncharacterized protein</fullName>
    </submittedName>
</protein>
<accession>A0A227JF69</accession>
<organism evidence="1 2">
    <name type="scientific">Vibrio parahaemolyticus</name>
    <dbReference type="NCBI Taxonomy" id="670"/>
    <lineage>
        <taxon>Bacteria</taxon>
        <taxon>Pseudomonadati</taxon>
        <taxon>Pseudomonadota</taxon>
        <taxon>Gammaproteobacteria</taxon>
        <taxon>Vibrionales</taxon>
        <taxon>Vibrionaceae</taxon>
        <taxon>Vibrio</taxon>
    </lineage>
</organism>
<dbReference type="OrthoDB" id="5150111at2"/>
<sequence>MQGGTMKRFTDSIRRSVKSQDWYGALSTALTLPDVCGRLESPEQGSKARYVSWFQVWMQPLYTRKIGVDRQEHTFLYGEDCYALRCSYLHEGGSNIEEQRAKKALENFHFITPINGMHVHCNQVNNTLQLQVDVFCLQIADAVDLWSESVKSNSEVQARLSNLLTIHNSENGIRF</sequence>
<evidence type="ECO:0000313" key="1">
    <source>
        <dbReference type="EMBL" id="OXE33628.1"/>
    </source>
</evidence>
<dbReference type="OMA" id="MDITESA"/>
<proteinExistence type="predicted"/>
<gene>
    <name evidence="1" type="ORF">CA163_06520</name>
</gene>
<evidence type="ECO:0000313" key="2">
    <source>
        <dbReference type="Proteomes" id="UP000214596"/>
    </source>
</evidence>
<dbReference type="Proteomes" id="UP000214596">
    <property type="component" value="Unassembled WGS sequence"/>
</dbReference>
<reference evidence="1 2" key="1">
    <citation type="journal article" date="2017" name="Appl. Environ. Microbiol.">
        <title>Parallel evolution of two clades of a major Atlantic endemic Vibrio parahaemolyticus pathogen lineage by independent acquisition of related pathogenicity islands.</title>
        <authorList>
            <person name="Xu F."/>
            <person name="Gonzalez-Escalona N."/>
            <person name="Drees K.P."/>
            <person name="Sebra R.P."/>
            <person name="Cooper V.S."/>
            <person name="Jones S.H."/>
            <person name="Whistler C.A."/>
        </authorList>
    </citation>
    <scope>NUCLEOTIDE SEQUENCE [LARGE SCALE GENOMIC DNA]</scope>
    <source>
        <strain evidence="1 2">MAVP-3</strain>
    </source>
</reference>
<dbReference type="AlphaFoldDB" id="A0A227JF69"/>
<comment type="caution">
    <text evidence="1">The sequence shown here is derived from an EMBL/GenBank/DDBJ whole genome shotgun (WGS) entry which is preliminary data.</text>
</comment>